<evidence type="ECO:0000313" key="11">
    <source>
        <dbReference type="Proteomes" id="UP001249020"/>
    </source>
</evidence>
<sequence>MSLKKYLGIHRIFLFCCFTFFTFCSQAQDASVENTDEQPLAESRATGPHIRVALLSEDQALVPNTQQYLAIEVQPDPEWHTYWLNPGDSGEPPKVTWSENTETLSFGDIQWPTPSAIPVAHLVNYGYSGQHLLIVPINSTDSLRAHDSVKISAALSWLVCKEDCIPGWATLHLQLPVDTQTNKTPDAPLFEKTRTTLPSEIELSSHYEINEDTIAIKFSLADINSLNTLNDAPWEVFPERNDLIDHAAQQQQIVTNNAVSVLLKRSAYFDPSSMTEESNTLRFLVKQGEKAYYLNSEPNTQLSEAATLSGIALLGILGFAFLGGLILNVMPCVLPILSIKALAMQQEHTGLLQKSAYFLGVVVSFNAFAILIILLQQGGEQLGWGFHMQSPLVIWLLAFLFTFIALVLLDLFTIGTRMAGFGNGLVAGNNAQSHFFTGVLAVIVASPCTAPFMAAALGVALVSEPYVTVLIFNALAIGFALPLTLLFASERLRNYFPKPGNWMVTFKHFLAFPMFFTVAWLAWVFASQQGTEAQFILLLSLILFALFAWLMTKTRLPWLYCALMILLVALPLTPASTVLTATTAKVTDVLPQNSIDFNADTLEQLKAEQKVVLVNMTADWCITCKVNEQVALNTQAVSSALTEDNVTYMVGDWTNKNDEILNYLKRYERAGVPLYVVYAGTNSYTVLPQMLSPGIVVNALKQAQEELSNVY</sequence>
<keyword evidence="3 7" id="KW-0812">Transmembrane</keyword>
<comment type="caution">
    <text evidence="10">The sequence shown here is derived from an EMBL/GenBank/DDBJ whole genome shotgun (WGS) entry which is preliminary data.</text>
</comment>
<dbReference type="GO" id="GO:0017004">
    <property type="term" value="P:cytochrome complex assembly"/>
    <property type="evidence" value="ECO:0007669"/>
    <property type="project" value="UniProtKB-KW"/>
</dbReference>
<keyword evidence="8" id="KW-0732">Signal</keyword>
<dbReference type="InterPro" id="IPR036249">
    <property type="entry name" value="Thioredoxin-like_sf"/>
</dbReference>
<evidence type="ECO:0000259" key="9">
    <source>
        <dbReference type="PROSITE" id="PS51352"/>
    </source>
</evidence>
<dbReference type="Pfam" id="PF02683">
    <property type="entry name" value="DsbD_TM"/>
    <property type="match status" value="1"/>
</dbReference>
<dbReference type="PROSITE" id="PS51352">
    <property type="entry name" value="THIOREDOXIN_2"/>
    <property type="match status" value="1"/>
</dbReference>
<proteinExistence type="predicted"/>
<feature type="transmembrane region" description="Helical" evidence="7">
    <location>
        <begin position="509"/>
        <end position="527"/>
    </location>
</feature>
<dbReference type="InterPro" id="IPR035671">
    <property type="entry name" value="DsbD_gamma"/>
</dbReference>
<reference evidence="10 11" key="1">
    <citation type="submission" date="2023-09" db="EMBL/GenBank/DDBJ databases">
        <authorList>
            <person name="Rey-Velasco X."/>
        </authorList>
    </citation>
    <scope>NUCLEOTIDE SEQUENCE [LARGE SCALE GENOMIC DNA]</scope>
    <source>
        <strain evidence="10 11">W409</strain>
    </source>
</reference>
<dbReference type="InterPro" id="IPR013766">
    <property type="entry name" value="Thioredoxin_domain"/>
</dbReference>
<dbReference type="Gene3D" id="3.40.30.10">
    <property type="entry name" value="Glutaredoxin"/>
    <property type="match status" value="1"/>
</dbReference>
<evidence type="ECO:0000256" key="7">
    <source>
        <dbReference type="SAM" id="Phobius"/>
    </source>
</evidence>
<evidence type="ECO:0000256" key="5">
    <source>
        <dbReference type="ARBA" id="ARBA00022989"/>
    </source>
</evidence>
<feature type="transmembrane region" description="Helical" evidence="7">
    <location>
        <begin position="435"/>
        <end position="460"/>
    </location>
</feature>
<keyword evidence="6 7" id="KW-0472">Membrane</keyword>
<feature type="transmembrane region" description="Helical" evidence="7">
    <location>
        <begin position="394"/>
        <end position="414"/>
    </location>
</feature>
<dbReference type="InterPro" id="IPR028250">
    <property type="entry name" value="DsbDN"/>
</dbReference>
<evidence type="ECO:0000256" key="6">
    <source>
        <dbReference type="ARBA" id="ARBA00023136"/>
    </source>
</evidence>
<evidence type="ECO:0000256" key="2">
    <source>
        <dbReference type="ARBA" id="ARBA00022475"/>
    </source>
</evidence>
<keyword evidence="4" id="KW-0201">Cytochrome c-type biogenesis</keyword>
<dbReference type="Proteomes" id="UP001249020">
    <property type="component" value="Unassembled WGS sequence"/>
</dbReference>
<evidence type="ECO:0000256" key="3">
    <source>
        <dbReference type="ARBA" id="ARBA00022692"/>
    </source>
</evidence>
<dbReference type="PANTHER" id="PTHR32234:SF3">
    <property type="entry name" value="SUPPRESSION OF COPPER SENSITIVITY PROTEIN"/>
    <property type="match status" value="1"/>
</dbReference>
<feature type="chain" id="PRO_5043846814" evidence="8">
    <location>
        <begin position="28"/>
        <end position="711"/>
    </location>
</feature>
<gene>
    <name evidence="10" type="ORF">RM544_06270</name>
</gene>
<evidence type="ECO:0000256" key="8">
    <source>
        <dbReference type="SAM" id="SignalP"/>
    </source>
</evidence>
<protein>
    <submittedName>
        <fullName evidence="10">Protein-disulfide reductase DsbD family protein</fullName>
    </submittedName>
</protein>
<dbReference type="GO" id="GO:0015035">
    <property type="term" value="F:protein-disulfide reductase activity"/>
    <property type="evidence" value="ECO:0007669"/>
    <property type="project" value="TreeGrafter"/>
</dbReference>
<dbReference type="PANTHER" id="PTHR32234">
    <property type="entry name" value="THIOL:DISULFIDE INTERCHANGE PROTEIN DSBD"/>
    <property type="match status" value="1"/>
</dbReference>
<feature type="domain" description="Thioredoxin" evidence="9">
    <location>
        <begin position="567"/>
        <end position="705"/>
    </location>
</feature>
<keyword evidence="2" id="KW-1003">Cell membrane</keyword>
<keyword evidence="11" id="KW-1185">Reference proteome</keyword>
<dbReference type="SUPFAM" id="SSF52833">
    <property type="entry name" value="Thioredoxin-like"/>
    <property type="match status" value="1"/>
</dbReference>
<dbReference type="CDD" id="cd02953">
    <property type="entry name" value="DsbDgamma"/>
    <property type="match status" value="1"/>
</dbReference>
<dbReference type="GO" id="GO:0045454">
    <property type="term" value="P:cell redox homeostasis"/>
    <property type="evidence" value="ECO:0007669"/>
    <property type="project" value="TreeGrafter"/>
</dbReference>
<dbReference type="Pfam" id="PF13899">
    <property type="entry name" value="Thioredoxin_7"/>
    <property type="match status" value="1"/>
</dbReference>
<evidence type="ECO:0000313" key="10">
    <source>
        <dbReference type="EMBL" id="MDT0582134.1"/>
    </source>
</evidence>
<feature type="signal peptide" evidence="8">
    <location>
        <begin position="1"/>
        <end position="27"/>
    </location>
</feature>
<evidence type="ECO:0000256" key="4">
    <source>
        <dbReference type="ARBA" id="ARBA00022748"/>
    </source>
</evidence>
<dbReference type="AlphaFoldDB" id="A0AAW8R138"/>
<feature type="transmembrane region" description="Helical" evidence="7">
    <location>
        <begin position="355"/>
        <end position="374"/>
    </location>
</feature>
<name>A0AAW8R138_9ALTE</name>
<dbReference type="RefSeq" id="WP_311360916.1">
    <property type="nucleotide sequence ID" value="NZ_JAVRIE010000002.1"/>
</dbReference>
<dbReference type="Pfam" id="PF11412">
    <property type="entry name" value="DsbD_N"/>
    <property type="match status" value="1"/>
</dbReference>
<feature type="transmembrane region" description="Helical" evidence="7">
    <location>
        <begin position="533"/>
        <end position="551"/>
    </location>
</feature>
<accession>A0AAW8R138</accession>
<feature type="transmembrane region" description="Helical" evidence="7">
    <location>
        <begin position="311"/>
        <end position="334"/>
    </location>
</feature>
<feature type="transmembrane region" description="Helical" evidence="7">
    <location>
        <begin position="558"/>
        <end position="579"/>
    </location>
</feature>
<organism evidence="10 11">
    <name type="scientific">Brumicola blandensis</name>
    <dbReference type="NCBI Taxonomy" id="3075611"/>
    <lineage>
        <taxon>Bacteria</taxon>
        <taxon>Pseudomonadati</taxon>
        <taxon>Pseudomonadota</taxon>
        <taxon>Gammaproteobacteria</taxon>
        <taxon>Alteromonadales</taxon>
        <taxon>Alteromonadaceae</taxon>
        <taxon>Brumicola</taxon>
    </lineage>
</organism>
<feature type="transmembrane region" description="Helical" evidence="7">
    <location>
        <begin position="466"/>
        <end position="488"/>
    </location>
</feature>
<dbReference type="GO" id="GO:0005886">
    <property type="term" value="C:plasma membrane"/>
    <property type="evidence" value="ECO:0007669"/>
    <property type="project" value="UniProtKB-SubCell"/>
</dbReference>
<dbReference type="InterPro" id="IPR003834">
    <property type="entry name" value="Cyt_c_assmbl_TM_dom"/>
</dbReference>
<comment type="subcellular location">
    <subcellularLocation>
        <location evidence="1">Cell membrane</location>
        <topology evidence="1">Multi-pass membrane protein</topology>
    </subcellularLocation>
</comment>
<dbReference type="EMBL" id="JAVRIE010000002">
    <property type="protein sequence ID" value="MDT0582134.1"/>
    <property type="molecule type" value="Genomic_DNA"/>
</dbReference>
<evidence type="ECO:0000256" key="1">
    <source>
        <dbReference type="ARBA" id="ARBA00004651"/>
    </source>
</evidence>
<keyword evidence="5 7" id="KW-1133">Transmembrane helix</keyword>